<dbReference type="InterPro" id="IPR046373">
    <property type="entry name" value="Acyl-CoA_Oxase/DH_mid-dom_sf"/>
</dbReference>
<keyword evidence="4" id="KW-0274">FAD</keyword>
<dbReference type="InterPro" id="IPR036250">
    <property type="entry name" value="AcylCo_DH-like_C"/>
</dbReference>
<dbReference type="Pfam" id="PF02771">
    <property type="entry name" value="Acyl-CoA_dh_N"/>
    <property type="match status" value="1"/>
</dbReference>
<evidence type="ECO:0000259" key="6">
    <source>
        <dbReference type="Pfam" id="PF00441"/>
    </source>
</evidence>
<evidence type="ECO:0000313" key="9">
    <source>
        <dbReference type="EMBL" id="SCG69327.1"/>
    </source>
</evidence>
<dbReference type="Proteomes" id="UP000199408">
    <property type="component" value="Unassembled WGS sequence"/>
</dbReference>
<dbReference type="Gene3D" id="2.40.110.10">
    <property type="entry name" value="Butyryl-CoA Dehydrogenase, subunit A, domain 2"/>
    <property type="match status" value="1"/>
</dbReference>
<dbReference type="Gene3D" id="1.10.540.10">
    <property type="entry name" value="Acyl-CoA dehydrogenase/oxidase, N-terminal domain"/>
    <property type="match status" value="1"/>
</dbReference>
<comment type="similarity">
    <text evidence="2">Belongs to the acyl-CoA dehydrogenase family.</text>
</comment>
<dbReference type="AlphaFoldDB" id="A0A1C5JFI7"/>
<evidence type="ECO:0000256" key="4">
    <source>
        <dbReference type="ARBA" id="ARBA00022827"/>
    </source>
</evidence>
<reference evidence="10" key="1">
    <citation type="submission" date="2016-06" db="EMBL/GenBank/DDBJ databases">
        <authorList>
            <person name="Varghese N."/>
        </authorList>
    </citation>
    <scope>NUCLEOTIDE SEQUENCE [LARGE SCALE GENOMIC DNA]</scope>
    <source>
        <strain evidence="10">DSM 43171</strain>
    </source>
</reference>
<evidence type="ECO:0000256" key="2">
    <source>
        <dbReference type="ARBA" id="ARBA00009347"/>
    </source>
</evidence>
<organism evidence="9 10">
    <name type="scientific">Micromonospora halophytica</name>
    <dbReference type="NCBI Taxonomy" id="47864"/>
    <lineage>
        <taxon>Bacteria</taxon>
        <taxon>Bacillati</taxon>
        <taxon>Actinomycetota</taxon>
        <taxon>Actinomycetes</taxon>
        <taxon>Micromonosporales</taxon>
        <taxon>Micromonosporaceae</taxon>
        <taxon>Micromonospora</taxon>
    </lineage>
</organism>
<keyword evidence="10" id="KW-1185">Reference proteome</keyword>
<dbReference type="GO" id="GO:0005886">
    <property type="term" value="C:plasma membrane"/>
    <property type="evidence" value="ECO:0007669"/>
    <property type="project" value="TreeGrafter"/>
</dbReference>
<dbReference type="InterPro" id="IPR009075">
    <property type="entry name" value="AcylCo_DH/oxidase_C"/>
</dbReference>
<dbReference type="InterPro" id="IPR052161">
    <property type="entry name" value="Mycobact_Acyl-CoA_DH"/>
</dbReference>
<feature type="domain" description="Acyl-CoA dehydrogenase/oxidase C-terminal" evidence="6">
    <location>
        <begin position="231"/>
        <end position="375"/>
    </location>
</feature>
<dbReference type="Pfam" id="PF00441">
    <property type="entry name" value="Acyl-CoA_dh_1"/>
    <property type="match status" value="2"/>
</dbReference>
<dbReference type="EMBL" id="FMDN01000030">
    <property type="protein sequence ID" value="SCG69327.1"/>
    <property type="molecule type" value="Genomic_DNA"/>
</dbReference>
<feature type="domain" description="Acyl-CoA oxidase/dehydrogenase middle" evidence="7">
    <location>
        <begin position="127"/>
        <end position="207"/>
    </location>
</feature>
<evidence type="ECO:0000259" key="8">
    <source>
        <dbReference type="Pfam" id="PF02771"/>
    </source>
</evidence>
<dbReference type="PANTHER" id="PTHR43292:SF4">
    <property type="entry name" value="ACYL-COA DEHYDROGENASE FADE34"/>
    <property type="match status" value="1"/>
</dbReference>
<evidence type="ECO:0000256" key="5">
    <source>
        <dbReference type="ARBA" id="ARBA00023002"/>
    </source>
</evidence>
<protein>
    <submittedName>
        <fullName evidence="9">Acyl-CoA dehydrogenase</fullName>
    </submittedName>
</protein>
<dbReference type="InterPro" id="IPR009100">
    <property type="entry name" value="AcylCoA_DH/oxidase_NM_dom_sf"/>
</dbReference>
<dbReference type="InterPro" id="IPR037069">
    <property type="entry name" value="AcylCoA_DH/ox_N_sf"/>
</dbReference>
<dbReference type="PANTHER" id="PTHR43292">
    <property type="entry name" value="ACYL-COA DEHYDROGENASE"/>
    <property type="match status" value="1"/>
</dbReference>
<proteinExistence type="inferred from homology"/>
<dbReference type="SUPFAM" id="SSF47203">
    <property type="entry name" value="Acyl-CoA dehydrogenase C-terminal domain-like"/>
    <property type="match status" value="2"/>
</dbReference>
<gene>
    <name evidence="9" type="ORF">GA0070560_13030</name>
</gene>
<feature type="domain" description="Acyl-CoA dehydrogenase/oxidase C-terminal" evidence="6">
    <location>
        <begin position="581"/>
        <end position="699"/>
    </location>
</feature>
<dbReference type="RefSeq" id="WP_211566009.1">
    <property type="nucleotide sequence ID" value="NZ_FMDN01000030.1"/>
</dbReference>
<evidence type="ECO:0000259" key="7">
    <source>
        <dbReference type="Pfam" id="PF02770"/>
    </source>
</evidence>
<dbReference type="Pfam" id="PF02770">
    <property type="entry name" value="Acyl-CoA_dh_M"/>
    <property type="match status" value="1"/>
</dbReference>
<evidence type="ECO:0000256" key="3">
    <source>
        <dbReference type="ARBA" id="ARBA00022630"/>
    </source>
</evidence>
<keyword evidence="3" id="KW-0285">Flavoprotein</keyword>
<sequence>MRFGFTEDQQQFRAQVRTVLRSAEVQAAAAAATGSCGIEPDARPLYRLLGERGLLAVHWPVRYGGAGRSPTDAAIVAEELVRAGVPDTLHVNTVQIVGQFLLMAGSDEQKRRHLPAIACGESFASVLYTEPDAGSDLGALRAVAEHDGDGYRITGTKVFSLKTRFVDLGLCAARTTPGAGKYQGISLFLVDMSAPGVTVSVIPGIGDEHFHRVDLDAVAVPAGNLLGTRDEGWPLLNEALAIERTGLDYYLKAEHWLDAALDVLAQSGPAALPGDRLEQLGRWHGELAADHVLAWEVLTGIAAEQVDQIAAAVAKYHSSELARSVAAWAAALPDPGQRADRSRAAMTLDSAYREAPGLTLSAGTSEVMLQIVAASFDSLRESTEADLTPDPLAVQLRTALRTGLAGVPARMELHGAPVTDGAGGPTRPVLDALEALAFERPAAADGLDLGLTTGALVSEELGRAARGNPYRADAFAADLGCPAGAALAGLEALPAGGAVVATPRRGGWELTGAAVVDDVSAAMFLVAARNAGVPVLVAVARGTAGVTTEDGCWPPVVRFAATPVAAADVVGTLDESPTGPLARARVRQAAYLLGIAGGAHDAAVAYAGFRRQFGTRLRDLPAVSIPLARALVALRATRAAVYRAAWLVDHEPAGTGTAPLAALAMAGETARDVVRLSMQSCGVRALTSELGLHRYFRLTAAESTRYGDPAALWRAVGADCVRTARCAAAGAEPPVAAPAVP</sequence>
<keyword evidence="5" id="KW-0560">Oxidoreductase</keyword>
<accession>A0A1C5JFI7</accession>
<dbReference type="Gene3D" id="1.20.140.10">
    <property type="entry name" value="Butyryl-CoA Dehydrogenase, subunit A, domain 3"/>
    <property type="match status" value="2"/>
</dbReference>
<dbReference type="GO" id="GO:0016627">
    <property type="term" value="F:oxidoreductase activity, acting on the CH-CH group of donors"/>
    <property type="evidence" value="ECO:0007669"/>
    <property type="project" value="InterPro"/>
</dbReference>
<dbReference type="InterPro" id="IPR013786">
    <property type="entry name" value="AcylCoA_DH/ox_N"/>
</dbReference>
<evidence type="ECO:0000313" key="10">
    <source>
        <dbReference type="Proteomes" id="UP000199408"/>
    </source>
</evidence>
<comment type="cofactor">
    <cofactor evidence="1">
        <name>FAD</name>
        <dbReference type="ChEBI" id="CHEBI:57692"/>
    </cofactor>
</comment>
<name>A0A1C5JFI7_9ACTN</name>
<evidence type="ECO:0000256" key="1">
    <source>
        <dbReference type="ARBA" id="ARBA00001974"/>
    </source>
</evidence>
<dbReference type="InterPro" id="IPR006091">
    <property type="entry name" value="Acyl-CoA_Oxase/DH_mid-dom"/>
</dbReference>
<dbReference type="STRING" id="47864.GA0070560_13030"/>
<feature type="domain" description="Acyl-CoA dehydrogenase/oxidase N-terminal" evidence="8">
    <location>
        <begin position="6"/>
        <end position="121"/>
    </location>
</feature>
<dbReference type="GO" id="GO:0050660">
    <property type="term" value="F:flavin adenine dinucleotide binding"/>
    <property type="evidence" value="ECO:0007669"/>
    <property type="project" value="InterPro"/>
</dbReference>
<dbReference type="SUPFAM" id="SSF56645">
    <property type="entry name" value="Acyl-CoA dehydrogenase NM domain-like"/>
    <property type="match status" value="1"/>
</dbReference>